<gene>
    <name evidence="2" type="ORF">CRM92_10430</name>
</gene>
<dbReference type="PANTHER" id="PTHR43798">
    <property type="entry name" value="MONOACYLGLYCEROL LIPASE"/>
    <property type="match status" value="1"/>
</dbReference>
<protein>
    <submittedName>
        <fullName evidence="2">Alpha/beta hydrolase</fullName>
    </submittedName>
</protein>
<dbReference type="SUPFAM" id="SSF53474">
    <property type="entry name" value="alpha/beta-Hydrolases"/>
    <property type="match status" value="1"/>
</dbReference>
<keyword evidence="3" id="KW-1185">Reference proteome</keyword>
<organism evidence="2 3">
    <name type="scientific">Rothia dentocariosa</name>
    <dbReference type="NCBI Taxonomy" id="2047"/>
    <lineage>
        <taxon>Bacteria</taxon>
        <taxon>Bacillati</taxon>
        <taxon>Actinomycetota</taxon>
        <taxon>Actinomycetes</taxon>
        <taxon>Micrococcales</taxon>
        <taxon>Micrococcaceae</taxon>
        <taxon>Rothia</taxon>
    </lineage>
</organism>
<dbReference type="AlphaFoldDB" id="A0A2A8D3U7"/>
<name>A0A2A8D3U7_9MICC</name>
<dbReference type="GO" id="GO:0016020">
    <property type="term" value="C:membrane"/>
    <property type="evidence" value="ECO:0007669"/>
    <property type="project" value="TreeGrafter"/>
</dbReference>
<dbReference type="GO" id="GO:0047372">
    <property type="term" value="F:monoacylglycerol lipase activity"/>
    <property type="evidence" value="ECO:0007669"/>
    <property type="project" value="TreeGrafter"/>
</dbReference>
<dbReference type="GO" id="GO:0046464">
    <property type="term" value="P:acylglycerol catabolic process"/>
    <property type="evidence" value="ECO:0007669"/>
    <property type="project" value="TreeGrafter"/>
</dbReference>
<proteinExistence type="predicted"/>
<sequence length="330" mass="36437">MRRTSSTPEPQKNRAGYVRWGRCLLGSTALAATTYMGVQGIRCHRALHDAVDELASYPVKTVHLSYGEIVYLDIMPTGSSSVYSDPPVILSLHGLYGGYDQAFENVRELSKHYRIIAPSRFGYPGSAVAGEGSPKEQAAALMALLDILNIEQVYVLGASAGGTPARRFALDYPERTAGLILLSSAPPWEEKPRKLPTRMGPPAALNHDYIMWLLSPFFKPLFGLPSHTIYGMLPLQERRMGAKIDAAITNPDMAVHLEEYPIESLEPPVFLIHAQDDRVVPFAQPRGHVQSSMYRYPNLTTCIFETGGHMIEGHLEEVTQAVIDFIDGTL</sequence>
<comment type="caution">
    <text evidence="2">The sequence shown here is derived from an EMBL/GenBank/DDBJ whole genome shotgun (WGS) entry which is preliminary data.</text>
</comment>
<evidence type="ECO:0000259" key="1">
    <source>
        <dbReference type="Pfam" id="PF00561"/>
    </source>
</evidence>
<feature type="domain" description="AB hydrolase-1" evidence="1">
    <location>
        <begin position="87"/>
        <end position="311"/>
    </location>
</feature>
<reference evidence="2" key="1">
    <citation type="submission" date="2017-10" db="EMBL/GenBank/DDBJ databases">
        <title>Kefir isolates.</title>
        <authorList>
            <person name="Kim Y."/>
            <person name="Blasche S."/>
        </authorList>
    </citation>
    <scope>NUCLEOTIDE SEQUENCE [LARGE SCALE GENOMIC DNA]</scope>
    <source>
        <strain evidence="2">OG2-2</strain>
    </source>
</reference>
<dbReference type="InterPro" id="IPR050266">
    <property type="entry name" value="AB_hydrolase_sf"/>
</dbReference>
<dbReference type="Proteomes" id="UP000219947">
    <property type="component" value="Unassembled WGS sequence"/>
</dbReference>
<dbReference type="PRINTS" id="PR00111">
    <property type="entry name" value="ABHYDROLASE"/>
</dbReference>
<dbReference type="Pfam" id="PF00561">
    <property type="entry name" value="Abhydrolase_1"/>
    <property type="match status" value="1"/>
</dbReference>
<accession>A0A2A8D3U7</accession>
<dbReference type="EMBL" id="PDEV01000006">
    <property type="protein sequence ID" value="PEN15497.1"/>
    <property type="molecule type" value="Genomic_DNA"/>
</dbReference>
<dbReference type="InterPro" id="IPR000073">
    <property type="entry name" value="AB_hydrolase_1"/>
</dbReference>
<dbReference type="PANTHER" id="PTHR43798:SF33">
    <property type="entry name" value="HYDROLASE, PUTATIVE (AFU_ORTHOLOGUE AFUA_2G14860)-RELATED"/>
    <property type="match status" value="1"/>
</dbReference>
<dbReference type="Gene3D" id="3.40.50.1820">
    <property type="entry name" value="alpha/beta hydrolase"/>
    <property type="match status" value="1"/>
</dbReference>
<evidence type="ECO:0000313" key="2">
    <source>
        <dbReference type="EMBL" id="PEN15497.1"/>
    </source>
</evidence>
<dbReference type="InterPro" id="IPR029058">
    <property type="entry name" value="AB_hydrolase_fold"/>
</dbReference>
<keyword evidence="2" id="KW-0378">Hydrolase</keyword>
<evidence type="ECO:0000313" key="3">
    <source>
        <dbReference type="Proteomes" id="UP000219947"/>
    </source>
</evidence>